<feature type="transmembrane region" description="Helical" evidence="6">
    <location>
        <begin position="175"/>
        <end position="191"/>
    </location>
</feature>
<feature type="transmembrane region" description="Helical" evidence="6">
    <location>
        <begin position="42"/>
        <end position="63"/>
    </location>
</feature>
<protein>
    <submittedName>
        <fullName evidence="7">Uncharacterized protein</fullName>
    </submittedName>
</protein>
<evidence type="ECO:0000256" key="4">
    <source>
        <dbReference type="ARBA" id="ARBA00022989"/>
    </source>
</evidence>
<accession>A0AA36H311</accession>
<reference evidence="7" key="1">
    <citation type="submission" date="2023-07" db="EMBL/GenBank/DDBJ databases">
        <authorList>
            <consortium name="CYATHOMIX"/>
        </authorList>
    </citation>
    <scope>NUCLEOTIDE SEQUENCE</scope>
    <source>
        <strain evidence="7">N/A</strain>
    </source>
</reference>
<keyword evidence="5 6" id="KW-0472">Membrane</keyword>
<evidence type="ECO:0000256" key="6">
    <source>
        <dbReference type="SAM" id="Phobius"/>
    </source>
</evidence>
<dbReference type="PANTHER" id="PTHR31216">
    <property type="entry name" value="SERPENTINE RECEPTOR CLASS BETA-1-RELATED-RELATED"/>
    <property type="match status" value="1"/>
</dbReference>
<evidence type="ECO:0000313" key="7">
    <source>
        <dbReference type="EMBL" id="CAJ0603002.1"/>
    </source>
</evidence>
<dbReference type="GO" id="GO:0004888">
    <property type="term" value="F:transmembrane signaling receptor activity"/>
    <property type="evidence" value="ECO:0007669"/>
    <property type="project" value="InterPro"/>
</dbReference>
<dbReference type="GO" id="GO:0016020">
    <property type="term" value="C:membrane"/>
    <property type="evidence" value="ECO:0007669"/>
    <property type="project" value="UniProtKB-SubCell"/>
</dbReference>
<keyword evidence="8" id="KW-1185">Reference proteome</keyword>
<evidence type="ECO:0000313" key="8">
    <source>
        <dbReference type="Proteomes" id="UP001176961"/>
    </source>
</evidence>
<dbReference type="InterPro" id="IPR002184">
    <property type="entry name" value="7TM_GPCR_serpentine_rcpt_Srb"/>
</dbReference>
<evidence type="ECO:0000256" key="5">
    <source>
        <dbReference type="ARBA" id="ARBA00023136"/>
    </source>
</evidence>
<feature type="transmembrane region" description="Helical" evidence="6">
    <location>
        <begin position="130"/>
        <end position="155"/>
    </location>
</feature>
<feature type="transmembrane region" description="Helical" evidence="6">
    <location>
        <begin position="83"/>
        <end position="109"/>
    </location>
</feature>
<dbReference type="PRINTS" id="PR00699">
    <property type="entry name" value="TMPROTEINSRB"/>
</dbReference>
<organism evidence="7 8">
    <name type="scientific">Cylicocyclus nassatus</name>
    <name type="common">Nematode worm</name>
    <dbReference type="NCBI Taxonomy" id="53992"/>
    <lineage>
        <taxon>Eukaryota</taxon>
        <taxon>Metazoa</taxon>
        <taxon>Ecdysozoa</taxon>
        <taxon>Nematoda</taxon>
        <taxon>Chromadorea</taxon>
        <taxon>Rhabditida</taxon>
        <taxon>Rhabditina</taxon>
        <taxon>Rhabditomorpha</taxon>
        <taxon>Strongyloidea</taxon>
        <taxon>Strongylidae</taxon>
        <taxon>Cylicocyclus</taxon>
    </lineage>
</organism>
<dbReference type="PANTHER" id="PTHR31216:SF11">
    <property type="entry name" value="SERPENTINE RECEPTOR CLASS BETA-16-RELATED"/>
    <property type="match status" value="1"/>
</dbReference>
<comment type="caution">
    <text evidence="7">The sequence shown here is derived from an EMBL/GenBank/DDBJ whole genome shotgun (WGS) entry which is preliminary data.</text>
</comment>
<dbReference type="EMBL" id="CATQJL010000305">
    <property type="protein sequence ID" value="CAJ0603002.1"/>
    <property type="molecule type" value="Genomic_DNA"/>
</dbReference>
<keyword evidence="4 6" id="KW-1133">Transmembrane helix</keyword>
<dbReference type="Proteomes" id="UP001176961">
    <property type="component" value="Unassembled WGS sequence"/>
</dbReference>
<evidence type="ECO:0000256" key="3">
    <source>
        <dbReference type="ARBA" id="ARBA00022692"/>
    </source>
</evidence>
<name>A0AA36H311_CYLNA</name>
<dbReference type="InterPro" id="IPR019408">
    <property type="entry name" value="7TM_GPCR_serpentine_rcpt_Srab"/>
</dbReference>
<evidence type="ECO:0000256" key="1">
    <source>
        <dbReference type="ARBA" id="ARBA00004141"/>
    </source>
</evidence>
<keyword evidence="3 6" id="KW-0812">Transmembrane</keyword>
<evidence type="ECO:0000256" key="2">
    <source>
        <dbReference type="ARBA" id="ARBA00006860"/>
    </source>
</evidence>
<comment type="subcellular location">
    <subcellularLocation>
        <location evidence="1">Membrane</location>
        <topology evidence="1">Multi-pass membrane protein</topology>
    </subcellularLocation>
</comment>
<gene>
    <name evidence="7" type="ORF">CYNAS_LOCUS14985</name>
</gene>
<dbReference type="GO" id="GO:0007606">
    <property type="term" value="P:sensory perception of chemical stimulus"/>
    <property type="evidence" value="ECO:0007669"/>
    <property type="project" value="InterPro"/>
</dbReference>
<sequence length="228" mass="26114">MSGSPRLLDDNYCNEFVQFAIVLERTIATICVRNYERGYTSLVPALLLITAILSMGMLMLLYYKESFDGPFLNARMLPPSTAALGNIALILLILLNLTALICAVALHYVNKRKRIRDTLSSKFQLMENRITADLLFWGASIQFISCVLNDIAVLMVRLYLSKSQYAMAFKENVDLVNIYTFILPVLTTIYLKKVKQRRLRDIKKNLGIKATGYEGWQNYSAYTQQQWK</sequence>
<dbReference type="Pfam" id="PF10292">
    <property type="entry name" value="7TM_GPCR_Srab"/>
    <property type="match status" value="1"/>
</dbReference>
<dbReference type="AlphaFoldDB" id="A0AA36H311"/>
<comment type="similarity">
    <text evidence="2">Belongs to the nematode receptor-like protein srb family.</text>
</comment>
<proteinExistence type="inferred from homology"/>